<sequence>MTKIKDYKNHAVFDCVNKIPCVNTLHENIVDFDIETDIKICNHCFYESKDSVALKMDTFSKVKHNKSKRTRTKNKSKRKNKSNRR</sequence>
<evidence type="ECO:0000256" key="1">
    <source>
        <dbReference type="SAM" id="MobiDB-lite"/>
    </source>
</evidence>
<proteinExistence type="predicted"/>
<feature type="region of interest" description="Disordered" evidence="1">
    <location>
        <begin position="61"/>
        <end position="85"/>
    </location>
</feature>
<evidence type="ECO:0000313" key="2">
    <source>
        <dbReference type="EMBL" id="QHU22448.1"/>
    </source>
</evidence>
<reference evidence="2" key="1">
    <citation type="journal article" date="2020" name="Nature">
        <title>Giant virus diversity and host interactions through global metagenomics.</title>
        <authorList>
            <person name="Schulz F."/>
            <person name="Roux S."/>
            <person name="Paez-Espino D."/>
            <person name="Jungbluth S."/>
            <person name="Walsh D.A."/>
            <person name="Denef V.J."/>
            <person name="McMahon K.D."/>
            <person name="Konstantinidis K.T."/>
            <person name="Eloe-Fadrosh E.A."/>
            <person name="Kyrpides N.C."/>
            <person name="Woyke T."/>
        </authorList>
    </citation>
    <scope>NUCLEOTIDE SEQUENCE</scope>
    <source>
        <strain evidence="2">GVMAG-S-ERX555907-102</strain>
    </source>
</reference>
<accession>A0A6C0L1P9</accession>
<dbReference type="EMBL" id="MN741007">
    <property type="protein sequence ID" value="QHU22448.1"/>
    <property type="molecule type" value="Genomic_DNA"/>
</dbReference>
<name>A0A6C0L1P9_9ZZZZ</name>
<dbReference type="AlphaFoldDB" id="A0A6C0L1P9"/>
<protein>
    <submittedName>
        <fullName evidence="2">Uncharacterized protein</fullName>
    </submittedName>
</protein>
<organism evidence="2">
    <name type="scientific">viral metagenome</name>
    <dbReference type="NCBI Taxonomy" id="1070528"/>
    <lineage>
        <taxon>unclassified sequences</taxon>
        <taxon>metagenomes</taxon>
        <taxon>organismal metagenomes</taxon>
    </lineage>
</organism>